<evidence type="ECO:0000313" key="1">
    <source>
        <dbReference type="EMBL" id="MPL86394.1"/>
    </source>
</evidence>
<sequence length="69" mass="8075">MKKYIFFTCDGSTMDPDGNDTENCQILGWAEGSDEQEAFLNFKNEYKFVNSYEKVQCQELASEKIYRLI</sequence>
<protein>
    <submittedName>
        <fullName evidence="1">Uncharacterized protein</fullName>
    </submittedName>
</protein>
<gene>
    <name evidence="1" type="ORF">SDC9_32374</name>
</gene>
<comment type="caution">
    <text evidence="1">The sequence shown here is derived from an EMBL/GenBank/DDBJ whole genome shotgun (WGS) entry which is preliminary data.</text>
</comment>
<dbReference type="AlphaFoldDB" id="A0A644V523"/>
<organism evidence="1">
    <name type="scientific">bioreactor metagenome</name>
    <dbReference type="NCBI Taxonomy" id="1076179"/>
    <lineage>
        <taxon>unclassified sequences</taxon>
        <taxon>metagenomes</taxon>
        <taxon>ecological metagenomes</taxon>
    </lineage>
</organism>
<accession>A0A644V523</accession>
<name>A0A644V523_9ZZZZ</name>
<reference evidence="1" key="1">
    <citation type="submission" date="2019-08" db="EMBL/GenBank/DDBJ databases">
        <authorList>
            <person name="Kucharzyk K."/>
            <person name="Murdoch R.W."/>
            <person name="Higgins S."/>
            <person name="Loffler F."/>
        </authorList>
    </citation>
    <scope>NUCLEOTIDE SEQUENCE</scope>
</reference>
<dbReference type="EMBL" id="VSSQ01000221">
    <property type="protein sequence ID" value="MPL86394.1"/>
    <property type="molecule type" value="Genomic_DNA"/>
</dbReference>
<proteinExistence type="predicted"/>